<comment type="caution">
    <text evidence="2">The sequence shown here is derived from an EMBL/GenBank/DDBJ whole genome shotgun (WGS) entry which is preliminary data.</text>
</comment>
<dbReference type="RefSeq" id="WP_412779109.1">
    <property type="nucleotide sequence ID" value="NZ_LJQC01000575.1"/>
</dbReference>
<feature type="domain" description="Phage tail fibre protein N-terminal" evidence="1">
    <location>
        <begin position="6"/>
        <end position="152"/>
    </location>
</feature>
<dbReference type="InterPro" id="IPR022225">
    <property type="entry name" value="Phage_tail_fibre_N"/>
</dbReference>
<keyword evidence="3" id="KW-1185">Reference proteome</keyword>
<proteinExistence type="predicted"/>
<evidence type="ECO:0000313" key="3">
    <source>
        <dbReference type="Proteomes" id="UP000051335"/>
    </source>
</evidence>
<dbReference type="Pfam" id="PF12571">
    <property type="entry name" value="Phage_tail_fib"/>
    <property type="match status" value="1"/>
</dbReference>
<gene>
    <name evidence="2" type="ORF">ALO75_101500</name>
</gene>
<dbReference type="AlphaFoldDB" id="A0A0P9N6Y3"/>
<protein>
    <submittedName>
        <fullName evidence="2">Tail fiber protein H</fullName>
    </submittedName>
</protein>
<dbReference type="Proteomes" id="UP000051335">
    <property type="component" value="Unassembled WGS sequence"/>
</dbReference>
<reference evidence="2 3" key="1">
    <citation type="submission" date="2015-09" db="EMBL/GenBank/DDBJ databases">
        <title>Genome announcement of multiple Pseudomonas syringae strains.</title>
        <authorList>
            <person name="Thakur S."/>
            <person name="Wang P.W."/>
            <person name="Gong Y."/>
            <person name="Weir B.S."/>
            <person name="Guttman D.S."/>
        </authorList>
    </citation>
    <scope>NUCLEOTIDE SEQUENCE [LARGE SCALE GENOMIC DNA]</scope>
    <source>
        <strain evidence="2 3">ICMP17001</strain>
    </source>
</reference>
<evidence type="ECO:0000313" key="2">
    <source>
        <dbReference type="EMBL" id="KPW97980.1"/>
    </source>
</evidence>
<dbReference type="CDD" id="cd19958">
    <property type="entry name" value="pyocin_knob"/>
    <property type="match status" value="2"/>
</dbReference>
<evidence type="ECO:0000259" key="1">
    <source>
        <dbReference type="Pfam" id="PF12571"/>
    </source>
</evidence>
<name>A0A0P9N6Y3_9PSED</name>
<sequence>MIDQNSQFYAILTNIGVAKQANADALGIGWKITQMGVGDANGADPQPDAKQKALINEWRRAPLNQLKQDPTNPAIIIAEQVIPAEVGGKWIREIGLYDADNDLVAVANCAPSFKPLLAQGSGRTQVVRMNLIVSNSASVELKIDPSVVLATQEFVLSELARQDFKHSVLVATTANIALSGLQTIDGVTVPAGRRVLVTKQTAARENGIYVTAASTWARAADADTDLRVTPGLLVQVEQGTVNGDSGWQLVTDGPISLGVTALSFEMAWGRTGVEPGTYRSVTVDKYGRVLGGTSPTTVAGYGLTDVYTVGQMDSALLRKANVDSPTFTGTPKAPTPAASTNSEQIATTAFVVAKIAALVGGAPGAMDALNELAAAMGNDPNFAASTANALALKAPLASPVFTGDPRAPTVSAGDNDTSVATTGFTRLCIGLFGLGTDNATTVGDANSVALAGMFRMNADAANIPLAANATLLNMRYNDGGAFQLFSALAGSGGVAGLFRGAQAAGGWTVWREVGGLDSPVFTGDPKAPTAALGDNDLSLANTAFVQATLAGVGLGTVNSSLVSDLNTAVLGGLYRTNPATANQPGATSCSVEVVPWNNGGCLQTLTQLGGGSRRYWRTQASGVWTNWREVVSVDDPGLVPTTIVGSARNVIMSVASSSASAVITADELIVEAGVGGMGYRLSSFNKTINLTAVGSGGMDTGAVPANGFVAIYAIYNPITGVSALLATDATSVAMGEVYTGANMPAGFTASALVSVWRIKSSLFQIGFMEGREVIFTYEKVAVTTAQITVFKSLSIASVIPLAAKAVTGWLSVAGLNTSNAQISIASAASGIGFQQVAGNSMSETVQNICTGSFSNLKVITAQTIFWLAGVLSGTFKEGAVNISGYRF</sequence>
<dbReference type="EMBL" id="LJQC01000575">
    <property type="protein sequence ID" value="KPW97980.1"/>
    <property type="molecule type" value="Genomic_DNA"/>
</dbReference>
<dbReference type="PANTHER" id="PTHR35191:SF1">
    <property type="entry name" value="PROPHAGE SIDE TAIL FIBER PROTEIN HOMOLOG STFQ-RELATED"/>
    <property type="match status" value="1"/>
</dbReference>
<dbReference type="PATRIC" id="fig|317659.3.peg.2310"/>
<organism evidence="2 3">
    <name type="scientific">Pseudomonas syringae pv. coryli</name>
    <dbReference type="NCBI Taxonomy" id="317659"/>
    <lineage>
        <taxon>Bacteria</taxon>
        <taxon>Pseudomonadati</taxon>
        <taxon>Pseudomonadota</taxon>
        <taxon>Gammaproteobacteria</taxon>
        <taxon>Pseudomonadales</taxon>
        <taxon>Pseudomonadaceae</taxon>
        <taxon>Pseudomonas</taxon>
    </lineage>
</organism>
<dbReference type="PANTHER" id="PTHR35191">
    <property type="entry name" value="PROPHAGE SIDE TAIL FIBER PROTEIN HOMOLOG STFQ-RELATED"/>
    <property type="match status" value="1"/>
</dbReference>
<accession>A0A0P9N6Y3</accession>
<dbReference type="InterPro" id="IPR051934">
    <property type="entry name" value="Phage_Tail_Fiber_Structural"/>
</dbReference>